<name>A0ABP8IXS5_9BACT</name>
<dbReference type="PANTHER" id="PTHR33507:SF3">
    <property type="entry name" value="INNER MEMBRANE PROTEIN YBBJ"/>
    <property type="match status" value="1"/>
</dbReference>
<evidence type="ECO:0000256" key="1">
    <source>
        <dbReference type="ARBA" id="ARBA00004141"/>
    </source>
</evidence>
<dbReference type="Pfam" id="PF24961">
    <property type="entry name" value="NfeD_membrane"/>
    <property type="match status" value="1"/>
</dbReference>
<keyword evidence="4 5" id="KW-0472">Membrane</keyword>
<dbReference type="InterPro" id="IPR056739">
    <property type="entry name" value="NfeD_membrane"/>
</dbReference>
<feature type="domain" description="NfeD-like C-terminal" evidence="6">
    <location>
        <begin position="101"/>
        <end position="151"/>
    </location>
</feature>
<evidence type="ECO:0000259" key="7">
    <source>
        <dbReference type="Pfam" id="PF24961"/>
    </source>
</evidence>
<organism evidence="8 9">
    <name type="scientific">Hymenobacter koreensis</name>
    <dbReference type="NCBI Taxonomy" id="1084523"/>
    <lineage>
        <taxon>Bacteria</taxon>
        <taxon>Pseudomonadati</taxon>
        <taxon>Bacteroidota</taxon>
        <taxon>Cytophagia</taxon>
        <taxon>Cytophagales</taxon>
        <taxon>Hymenobacteraceae</taxon>
        <taxon>Hymenobacter</taxon>
    </lineage>
</organism>
<dbReference type="InterPro" id="IPR002810">
    <property type="entry name" value="NfeD-like_C"/>
</dbReference>
<dbReference type="Pfam" id="PF01957">
    <property type="entry name" value="NfeD"/>
    <property type="match status" value="1"/>
</dbReference>
<accession>A0ABP8IXS5</accession>
<keyword evidence="3 5" id="KW-1133">Transmembrane helix</keyword>
<evidence type="ECO:0000256" key="4">
    <source>
        <dbReference type="ARBA" id="ARBA00023136"/>
    </source>
</evidence>
<dbReference type="InterPro" id="IPR052165">
    <property type="entry name" value="Membrane_assoc_protease"/>
</dbReference>
<dbReference type="RefSeq" id="WP_345223004.1">
    <property type="nucleotide sequence ID" value="NZ_BAABHA010000002.1"/>
</dbReference>
<evidence type="ECO:0000256" key="5">
    <source>
        <dbReference type="SAM" id="Phobius"/>
    </source>
</evidence>
<gene>
    <name evidence="8" type="ORF">GCM10023186_16480</name>
</gene>
<proteinExistence type="predicted"/>
<protein>
    <submittedName>
        <fullName evidence="8">NfeD family protein</fullName>
    </submittedName>
</protein>
<keyword evidence="9" id="KW-1185">Reference proteome</keyword>
<dbReference type="InterPro" id="IPR012340">
    <property type="entry name" value="NA-bd_OB-fold"/>
</dbReference>
<dbReference type="EMBL" id="BAABHA010000002">
    <property type="protein sequence ID" value="GAA4379191.1"/>
    <property type="molecule type" value="Genomic_DNA"/>
</dbReference>
<feature type="transmembrane region" description="Helical" evidence="5">
    <location>
        <begin position="29"/>
        <end position="46"/>
    </location>
</feature>
<dbReference type="Proteomes" id="UP001500454">
    <property type="component" value="Unassembled WGS sequence"/>
</dbReference>
<evidence type="ECO:0000313" key="9">
    <source>
        <dbReference type="Proteomes" id="UP001500454"/>
    </source>
</evidence>
<evidence type="ECO:0000256" key="3">
    <source>
        <dbReference type="ARBA" id="ARBA00022989"/>
    </source>
</evidence>
<reference evidence="9" key="1">
    <citation type="journal article" date="2019" name="Int. J. Syst. Evol. Microbiol.">
        <title>The Global Catalogue of Microorganisms (GCM) 10K type strain sequencing project: providing services to taxonomists for standard genome sequencing and annotation.</title>
        <authorList>
            <consortium name="The Broad Institute Genomics Platform"/>
            <consortium name="The Broad Institute Genome Sequencing Center for Infectious Disease"/>
            <person name="Wu L."/>
            <person name="Ma J."/>
        </authorList>
    </citation>
    <scope>NUCLEOTIDE SEQUENCE [LARGE SCALE GENOMIC DNA]</scope>
    <source>
        <strain evidence="9">JCM 17924</strain>
    </source>
</reference>
<sequence length="154" mass="16628">MDWLLIVVLLLFGALFLVAEVLLIPGTTIVGLAGFVLLTVGIWLSYRDLGPTTGHVLLSASVLLVAVVVWIGLRPQSVNRFALTTRNTARVDDVRRPDVELGQIGRTLSALRPAGTVLFGEERREATTQGEFVESGAAVRVLRIDQNRIVVAAA</sequence>
<comment type="caution">
    <text evidence="8">The sequence shown here is derived from an EMBL/GenBank/DDBJ whole genome shotgun (WGS) entry which is preliminary data.</text>
</comment>
<evidence type="ECO:0000256" key="2">
    <source>
        <dbReference type="ARBA" id="ARBA00022692"/>
    </source>
</evidence>
<evidence type="ECO:0000313" key="8">
    <source>
        <dbReference type="EMBL" id="GAA4379191.1"/>
    </source>
</evidence>
<dbReference type="Gene3D" id="2.40.50.140">
    <property type="entry name" value="Nucleic acid-binding proteins"/>
    <property type="match status" value="1"/>
</dbReference>
<feature type="domain" description="NfeD integral membrane" evidence="7">
    <location>
        <begin position="6"/>
        <end position="72"/>
    </location>
</feature>
<keyword evidence="2 5" id="KW-0812">Transmembrane</keyword>
<comment type="subcellular location">
    <subcellularLocation>
        <location evidence="1">Membrane</location>
        <topology evidence="1">Multi-pass membrane protein</topology>
    </subcellularLocation>
</comment>
<evidence type="ECO:0000259" key="6">
    <source>
        <dbReference type="Pfam" id="PF01957"/>
    </source>
</evidence>
<feature type="transmembrane region" description="Helical" evidence="5">
    <location>
        <begin position="53"/>
        <end position="73"/>
    </location>
</feature>
<dbReference type="PANTHER" id="PTHR33507">
    <property type="entry name" value="INNER MEMBRANE PROTEIN YBBJ"/>
    <property type="match status" value="1"/>
</dbReference>